<feature type="transmembrane region" description="Helical" evidence="7">
    <location>
        <begin position="297"/>
        <end position="318"/>
    </location>
</feature>
<comment type="caution">
    <text evidence="8">The sequence shown here is derived from an EMBL/GenBank/DDBJ whole genome shotgun (WGS) entry which is preliminary data.</text>
</comment>
<feature type="non-terminal residue" evidence="8">
    <location>
        <position position="1"/>
    </location>
</feature>
<gene>
    <name evidence="8" type="primary">PUP10</name>
    <name evidence="8" type="ORF">CR513_03932</name>
</gene>
<feature type="transmembrane region" description="Helical" evidence="7">
    <location>
        <begin position="58"/>
        <end position="79"/>
    </location>
</feature>
<keyword evidence="4 7" id="KW-0812">Transmembrane</keyword>
<evidence type="ECO:0000256" key="3">
    <source>
        <dbReference type="ARBA" id="ARBA00022448"/>
    </source>
</evidence>
<evidence type="ECO:0000256" key="5">
    <source>
        <dbReference type="ARBA" id="ARBA00022989"/>
    </source>
</evidence>
<feature type="transmembrane region" description="Helical" evidence="7">
    <location>
        <begin position="28"/>
        <end position="46"/>
    </location>
</feature>
<name>A0A371I8S4_MUCPR</name>
<protein>
    <recommendedName>
        <fullName evidence="7">Probable purine permease</fullName>
    </recommendedName>
</protein>
<feature type="transmembrane region" description="Helical" evidence="7">
    <location>
        <begin position="325"/>
        <end position="342"/>
    </location>
</feature>
<evidence type="ECO:0000256" key="1">
    <source>
        <dbReference type="ARBA" id="ARBA00004141"/>
    </source>
</evidence>
<dbReference type="PANTHER" id="PTHR31376:SF16">
    <property type="entry name" value="PURINE PERMEASE-RELATED"/>
    <property type="match status" value="1"/>
</dbReference>
<evidence type="ECO:0000313" key="9">
    <source>
        <dbReference type="Proteomes" id="UP000257109"/>
    </source>
</evidence>
<sequence>MTEECTEIELSDQPKHPILMKYKWQLRVSLYIIFVLTGQSVATLLGRLYYDKGGNSKWMATFIQVAGFPALLPLLFYFSTHDDSTNVPNDDFSETKPKHYILVFLYIAFGLIITVTVLMNSYGLLNLPLSTYSLIGATQLLFNAVFSYFLNAQKFTAFTINSIVLLTISVYLVAINGDSKDSMYHAREKHIIGFISTLAASATHALYHCLVQLCFEKVLKRETFSVVLDMQLYPSVISTCCCVVGLFVSGEWKALDKELKEYEDEKVSYVMTLVWIAVGWQISNIGLLGLIFEVSSLFSMVIDTIELPIIPILAAIFFHDKINGMKVIAFLLAAWGCLSYVYQQYLDKNKPRQIQGHHVTGTTY</sequence>
<dbReference type="OrthoDB" id="1907510at2759"/>
<keyword evidence="3 7" id="KW-0813">Transport</keyword>
<keyword evidence="5 7" id="KW-1133">Transmembrane helix</keyword>
<comment type="similarity">
    <text evidence="2 7">Belongs to the purine permeases (TC 2.A.7.14) family.</text>
</comment>
<evidence type="ECO:0000256" key="2">
    <source>
        <dbReference type="ARBA" id="ARBA00006213"/>
    </source>
</evidence>
<feature type="transmembrane region" description="Helical" evidence="7">
    <location>
        <begin position="131"/>
        <end position="149"/>
    </location>
</feature>
<accession>A0A371I8S4</accession>
<comment type="subcellular location">
    <subcellularLocation>
        <location evidence="1 7">Membrane</location>
        <topology evidence="1 7">Multi-pass membrane protein</topology>
    </subcellularLocation>
</comment>
<dbReference type="InterPro" id="IPR030182">
    <property type="entry name" value="PUP_plant"/>
</dbReference>
<dbReference type="GO" id="GO:0016020">
    <property type="term" value="C:membrane"/>
    <property type="evidence" value="ECO:0007669"/>
    <property type="project" value="UniProtKB-SubCell"/>
</dbReference>
<dbReference type="AlphaFoldDB" id="A0A371I8S4"/>
<keyword evidence="6 7" id="KW-0472">Membrane</keyword>
<dbReference type="Proteomes" id="UP000257109">
    <property type="component" value="Unassembled WGS sequence"/>
</dbReference>
<evidence type="ECO:0000313" key="8">
    <source>
        <dbReference type="EMBL" id="RDY11408.1"/>
    </source>
</evidence>
<reference evidence="8" key="1">
    <citation type="submission" date="2018-05" db="EMBL/GenBank/DDBJ databases">
        <title>Draft genome of Mucuna pruriens seed.</title>
        <authorList>
            <person name="Nnadi N.E."/>
            <person name="Vos R."/>
            <person name="Hasami M.H."/>
            <person name="Devisetty U.K."/>
            <person name="Aguiy J.C."/>
        </authorList>
    </citation>
    <scope>NUCLEOTIDE SEQUENCE [LARGE SCALE GENOMIC DNA]</scope>
    <source>
        <strain evidence="8">JCA_2017</strain>
    </source>
</reference>
<evidence type="ECO:0000256" key="7">
    <source>
        <dbReference type="RuleBase" id="RU368015"/>
    </source>
</evidence>
<proteinExistence type="inferred from homology"/>
<dbReference type="GO" id="GO:0005345">
    <property type="term" value="F:purine nucleobase transmembrane transporter activity"/>
    <property type="evidence" value="ECO:0007669"/>
    <property type="project" value="UniProtKB-UniRule"/>
</dbReference>
<dbReference type="SUPFAM" id="SSF103481">
    <property type="entry name" value="Multidrug resistance efflux transporter EmrE"/>
    <property type="match status" value="1"/>
</dbReference>
<dbReference type="InterPro" id="IPR037185">
    <property type="entry name" value="EmrE-like"/>
</dbReference>
<organism evidence="8 9">
    <name type="scientific">Mucuna pruriens</name>
    <name type="common">Velvet bean</name>
    <name type="synonym">Dolichos pruriens</name>
    <dbReference type="NCBI Taxonomy" id="157652"/>
    <lineage>
        <taxon>Eukaryota</taxon>
        <taxon>Viridiplantae</taxon>
        <taxon>Streptophyta</taxon>
        <taxon>Embryophyta</taxon>
        <taxon>Tracheophyta</taxon>
        <taxon>Spermatophyta</taxon>
        <taxon>Magnoliopsida</taxon>
        <taxon>eudicotyledons</taxon>
        <taxon>Gunneridae</taxon>
        <taxon>Pentapetalae</taxon>
        <taxon>rosids</taxon>
        <taxon>fabids</taxon>
        <taxon>Fabales</taxon>
        <taxon>Fabaceae</taxon>
        <taxon>Papilionoideae</taxon>
        <taxon>50 kb inversion clade</taxon>
        <taxon>NPAAA clade</taxon>
        <taxon>indigoferoid/millettioid clade</taxon>
        <taxon>Phaseoleae</taxon>
        <taxon>Mucuna</taxon>
    </lineage>
</organism>
<dbReference type="GO" id="GO:0015211">
    <property type="term" value="F:purine nucleoside transmembrane transporter activity"/>
    <property type="evidence" value="ECO:0007669"/>
    <property type="project" value="UniProtKB-UniRule"/>
</dbReference>
<feature type="transmembrane region" description="Helical" evidence="7">
    <location>
        <begin position="155"/>
        <end position="175"/>
    </location>
</feature>
<dbReference type="STRING" id="157652.A0A371I8S4"/>
<feature type="transmembrane region" description="Helical" evidence="7">
    <location>
        <begin position="269"/>
        <end position="291"/>
    </location>
</feature>
<feature type="transmembrane region" description="Helical" evidence="7">
    <location>
        <begin position="191"/>
        <end position="210"/>
    </location>
</feature>
<evidence type="ECO:0000256" key="4">
    <source>
        <dbReference type="ARBA" id="ARBA00022692"/>
    </source>
</evidence>
<dbReference type="PANTHER" id="PTHR31376">
    <property type="entry name" value="OS09G0467300 PROTEIN-RELATED"/>
    <property type="match status" value="1"/>
</dbReference>
<evidence type="ECO:0000256" key="6">
    <source>
        <dbReference type="ARBA" id="ARBA00023136"/>
    </source>
</evidence>
<keyword evidence="9" id="KW-1185">Reference proteome</keyword>
<feature type="transmembrane region" description="Helical" evidence="7">
    <location>
        <begin position="99"/>
        <end position="119"/>
    </location>
</feature>
<dbReference type="EMBL" id="QJKJ01000642">
    <property type="protein sequence ID" value="RDY11408.1"/>
    <property type="molecule type" value="Genomic_DNA"/>
</dbReference>
<dbReference type="Pfam" id="PF16913">
    <property type="entry name" value="PUNUT"/>
    <property type="match status" value="1"/>
</dbReference>
<feature type="transmembrane region" description="Helical" evidence="7">
    <location>
        <begin position="230"/>
        <end position="248"/>
    </location>
</feature>